<dbReference type="STRING" id="697281.Mahau_2014"/>
<keyword evidence="4" id="KW-1185">Reference proteome</keyword>
<dbReference type="Gene3D" id="3.40.190.10">
    <property type="entry name" value="Periplasmic binding protein-like II"/>
    <property type="match status" value="1"/>
</dbReference>
<accession>F4A251</accession>
<dbReference type="PANTHER" id="PTHR43649">
    <property type="entry name" value="ARABINOSE-BINDING PROTEIN-RELATED"/>
    <property type="match status" value="1"/>
</dbReference>
<dbReference type="InterPro" id="IPR050490">
    <property type="entry name" value="Bact_solute-bd_prot1"/>
</dbReference>
<evidence type="ECO:0000313" key="3">
    <source>
        <dbReference type="EMBL" id="AEE97190.1"/>
    </source>
</evidence>
<dbReference type="eggNOG" id="COG1653">
    <property type="taxonomic scope" value="Bacteria"/>
</dbReference>
<reference evidence="4" key="1">
    <citation type="submission" date="2010-11" db="EMBL/GenBank/DDBJ databases">
        <title>The complete genome of Mahella australiensis DSM 15567.</title>
        <authorList>
            <consortium name="US DOE Joint Genome Institute (JGI-PGF)"/>
            <person name="Lucas S."/>
            <person name="Copeland A."/>
            <person name="Lapidus A."/>
            <person name="Bruce D."/>
            <person name="Goodwin L."/>
            <person name="Pitluck S."/>
            <person name="Kyrpides N."/>
            <person name="Mavromatis K."/>
            <person name="Pagani I."/>
            <person name="Ivanova N."/>
            <person name="Teshima H."/>
            <person name="Brettin T."/>
            <person name="Detter J.C."/>
            <person name="Han C."/>
            <person name="Tapia R."/>
            <person name="Land M."/>
            <person name="Hauser L."/>
            <person name="Markowitz V."/>
            <person name="Cheng J.-F."/>
            <person name="Hugenholtz P."/>
            <person name="Woyke T."/>
            <person name="Wu D."/>
            <person name="Spring S."/>
            <person name="Pukall R."/>
            <person name="Steenblock K."/>
            <person name="Schneider S."/>
            <person name="Klenk H.-P."/>
            <person name="Eisen J.A."/>
        </authorList>
    </citation>
    <scope>NUCLEOTIDE SEQUENCE [LARGE SCALE GENOMIC DNA]</scope>
    <source>
        <strain evidence="4">DSM 15567 / CIP 107919 / 50-1 BON</strain>
    </source>
</reference>
<name>F4A251_MAHA5</name>
<sequence>MVKKILVFMLCVSMLIGLLAGCGSSGTSSDDKADDVNAGSSTGTDNNKEPVTITFWAPNEQNEQFYKEAVAEFEKQNPNIKVETTMLPSINTEIDTKLNAAKLSGTYPDVFVAYLLFIGTRGSKGEFAPLDDYVSKWADKDDILDSAYNSGKYEGKLLGLGFFPAPMLMVYRKDYFEEAGLDPNKPPTNWNELKEYAIKLTKKDASGKLVRAGWDIPIQSGTFLQTMVRQNGGLYIDEEKQYPALDDPKAIEALKFAVDMYNTIGGFPYSYNKLEEVPFIQGKSAISAMNITWLNNLFKEKPDLRGKIDIVPPLVGYSGDKKSAFNGYRYYTIGNDSKHKDEAWKLIEFMMGKEWLWKNYKEYFVPVVRKSLQNDFVSDLNNQQLNGKALLEYVEYGHGEAITPWTSIVNRYAEQAYQEAISNNKTPEQALKDAQKAAVDDLRKNGLIK</sequence>
<dbReference type="Proteomes" id="UP000008457">
    <property type="component" value="Chromosome"/>
</dbReference>
<evidence type="ECO:0000256" key="1">
    <source>
        <dbReference type="SAM" id="MobiDB-lite"/>
    </source>
</evidence>
<dbReference type="PANTHER" id="PTHR43649:SF12">
    <property type="entry name" value="DIACETYLCHITOBIOSE BINDING PROTEIN DASA"/>
    <property type="match status" value="1"/>
</dbReference>
<dbReference type="OrthoDB" id="9795467at2"/>
<organism evidence="3 4">
    <name type="scientific">Mahella australiensis (strain DSM 15567 / CIP 107919 / 50-1 BON)</name>
    <dbReference type="NCBI Taxonomy" id="697281"/>
    <lineage>
        <taxon>Bacteria</taxon>
        <taxon>Bacillati</taxon>
        <taxon>Bacillota</taxon>
        <taxon>Clostridia</taxon>
        <taxon>Thermoanaerobacterales</taxon>
        <taxon>Thermoanaerobacterales Family IV. Incertae Sedis</taxon>
        <taxon>Mahella</taxon>
    </lineage>
</organism>
<dbReference type="KEGG" id="mas:Mahau_2014"/>
<dbReference type="PROSITE" id="PS51257">
    <property type="entry name" value="PROKAR_LIPOPROTEIN"/>
    <property type="match status" value="1"/>
</dbReference>
<evidence type="ECO:0000256" key="2">
    <source>
        <dbReference type="SAM" id="SignalP"/>
    </source>
</evidence>
<feature type="chain" id="PRO_5039315241" evidence="2">
    <location>
        <begin position="21"/>
        <end position="449"/>
    </location>
</feature>
<gene>
    <name evidence="3" type="ordered locus">Mahau_2014</name>
</gene>
<protein>
    <submittedName>
        <fullName evidence="3">Extracellular solute-binding protein family 1</fullName>
    </submittedName>
</protein>
<dbReference type="EMBL" id="CP002360">
    <property type="protein sequence ID" value="AEE97190.1"/>
    <property type="molecule type" value="Genomic_DNA"/>
</dbReference>
<dbReference type="InterPro" id="IPR006059">
    <property type="entry name" value="SBP"/>
</dbReference>
<dbReference type="CDD" id="cd14748">
    <property type="entry name" value="PBP2_UgpB"/>
    <property type="match status" value="1"/>
</dbReference>
<keyword evidence="2" id="KW-0732">Signal</keyword>
<proteinExistence type="predicted"/>
<dbReference type="AlphaFoldDB" id="F4A251"/>
<dbReference type="Pfam" id="PF01547">
    <property type="entry name" value="SBP_bac_1"/>
    <property type="match status" value="1"/>
</dbReference>
<dbReference type="RefSeq" id="WP_013781618.1">
    <property type="nucleotide sequence ID" value="NC_015520.1"/>
</dbReference>
<feature type="signal peptide" evidence="2">
    <location>
        <begin position="1"/>
        <end position="20"/>
    </location>
</feature>
<reference evidence="3 4" key="2">
    <citation type="journal article" date="2011" name="Stand. Genomic Sci.">
        <title>Complete genome sequence of Mahella australiensis type strain (50-1 BON).</title>
        <authorList>
            <person name="Sikorski J."/>
            <person name="Teshima H."/>
            <person name="Nolan M."/>
            <person name="Lucas S."/>
            <person name="Hammon N."/>
            <person name="Deshpande S."/>
            <person name="Cheng J.F."/>
            <person name="Pitluck S."/>
            <person name="Liolios K."/>
            <person name="Pagani I."/>
            <person name="Ivanova N."/>
            <person name="Huntemann M."/>
            <person name="Mavromatis K."/>
            <person name="Ovchinikova G."/>
            <person name="Pati A."/>
            <person name="Tapia R."/>
            <person name="Han C."/>
            <person name="Goodwin L."/>
            <person name="Chen A."/>
            <person name="Palaniappan K."/>
            <person name="Land M."/>
            <person name="Hauser L."/>
            <person name="Ngatchou-Djao O.D."/>
            <person name="Rohde M."/>
            <person name="Pukall R."/>
            <person name="Spring S."/>
            <person name="Abt B."/>
            <person name="Goker M."/>
            <person name="Detter J.C."/>
            <person name="Woyke T."/>
            <person name="Bristow J."/>
            <person name="Markowitz V."/>
            <person name="Hugenholtz P."/>
            <person name="Eisen J.A."/>
            <person name="Kyrpides N.C."/>
            <person name="Klenk H.P."/>
            <person name="Lapidus A."/>
        </authorList>
    </citation>
    <scope>NUCLEOTIDE SEQUENCE [LARGE SCALE GENOMIC DNA]</scope>
    <source>
        <strain evidence="4">DSM 15567 / CIP 107919 / 50-1 BON</strain>
    </source>
</reference>
<evidence type="ECO:0000313" key="4">
    <source>
        <dbReference type="Proteomes" id="UP000008457"/>
    </source>
</evidence>
<feature type="region of interest" description="Disordered" evidence="1">
    <location>
        <begin position="26"/>
        <end position="50"/>
    </location>
</feature>
<dbReference type="SUPFAM" id="SSF53850">
    <property type="entry name" value="Periplasmic binding protein-like II"/>
    <property type="match status" value="1"/>
</dbReference>
<dbReference type="HOGENOM" id="CLU_031285_10_0_9"/>